<reference evidence="3" key="1">
    <citation type="submission" date="2020-03" db="EMBL/GenBank/DDBJ databases">
        <title>The deep terrestrial virosphere.</title>
        <authorList>
            <person name="Holmfeldt K."/>
            <person name="Nilsson E."/>
            <person name="Simone D."/>
            <person name="Lopez-Fernandez M."/>
            <person name="Wu X."/>
            <person name="de Brujin I."/>
            <person name="Lundin D."/>
            <person name="Andersson A."/>
            <person name="Bertilsson S."/>
            <person name="Dopson M."/>
        </authorList>
    </citation>
    <scope>NUCLEOTIDE SEQUENCE</scope>
    <source>
        <strain evidence="3">MM415B00258</strain>
    </source>
</reference>
<dbReference type="InterPro" id="IPR001098">
    <property type="entry name" value="DNA-dir_DNA_pol_A_palm_dom"/>
</dbReference>
<dbReference type="Pfam" id="PF00476">
    <property type="entry name" value="DNA_pol_A"/>
    <property type="match status" value="1"/>
</dbReference>
<dbReference type="AlphaFoldDB" id="A0A6M3JBN0"/>
<dbReference type="InterPro" id="IPR002298">
    <property type="entry name" value="DNA_polymerase_A"/>
</dbReference>
<feature type="domain" description="DNA-directed DNA polymerase family A palm" evidence="2">
    <location>
        <begin position="614"/>
        <end position="816"/>
    </location>
</feature>
<dbReference type="GO" id="GO:0006261">
    <property type="term" value="P:DNA-templated DNA replication"/>
    <property type="evidence" value="ECO:0007669"/>
    <property type="project" value="InterPro"/>
</dbReference>
<dbReference type="InterPro" id="IPR036844">
    <property type="entry name" value="Hint_dom_sf"/>
</dbReference>
<dbReference type="SUPFAM" id="SSF53098">
    <property type="entry name" value="Ribonuclease H-like"/>
    <property type="match status" value="1"/>
</dbReference>
<dbReference type="InterPro" id="IPR036397">
    <property type="entry name" value="RNaseH_sf"/>
</dbReference>
<dbReference type="Gene3D" id="1.20.1060.10">
    <property type="entry name" value="Taq DNA Polymerase, Chain T, domain 4"/>
    <property type="match status" value="1"/>
</dbReference>
<proteinExistence type="predicted"/>
<dbReference type="InterPro" id="IPR043502">
    <property type="entry name" value="DNA/RNA_pol_sf"/>
</dbReference>
<sequence length="847" mass="97438">MVAVDTETVSLEDKSMIGLALAPNPDYAVWFSEDSPYLHIALSILRDPKVTKLFHNCVPISYRALTKNGFKSWKELSIGDYVMGYNQNLNVCYWTKILDIIPPKPMVMVSFGNKRIKLRATKNHRWYGTKTTSYPKYEQCSSQFTTQELLKDKIHSITLSAPCINPGELSLSTEEVKIIAWILTDGNINWKGNSPSTFINQSINSPFLEDIIELTKEYTTSIYKQKYCGLDEVWRFHLNANMVRRLYHKAHLLDWSLEKFILALSPENRRVFMDTVHDAEGWEVGNTKLISQNNGEKLDCFQLGAFLEGYSPHINREYRKNRVLTLKRPILSGQHLKKFAESEEDGWCITTESGNWIAKGDGEIFITGNSKFDFDVLEPFGIDETNFEDSLILAYTLNLPQKLYNLGAYLGKQVPAKFFNFEFPKTRGYTNLDLWNSDPDFLLQKCCVDASLTYWCWEKLKSQIVESYYIDRNVVHSLRHMEHMGVRINQESVAEFYYELDEQVTYLRQLIQTKGCDPNSNQQIGIALAQKGWRLPYTKSKKQLKVNEKTLQNIDDPLAQSVLVYREKAKVLSTYIKPLLGLERAYTHYNNTRVITGRLSSSDPINMQNIPLGIRVVFLADDGSLVFALDASQIELRTLAYLAQDKVMLAAFASGRDIHRETMDKMGITANMSNQVEARRLAKVLNFATAYLGEEETIIENAKKEGIRITPIQATDFRHRYFETYTGIRDYVYNQREWIINYGYVQTLFGRVRRVDPIRMANPHSRESVIREMFNMPVQGTAAEIIKKMMARVVNYDLRIQVHDEMIFDGKCPPISLFTGLAPFETPLTLKVGESWGDMREIKIGGV</sequence>
<name>A0A6M3JBN0_9ZZZZ</name>
<dbReference type="SMART" id="SM00482">
    <property type="entry name" value="POLAc"/>
    <property type="match status" value="1"/>
</dbReference>
<dbReference type="SUPFAM" id="SSF56672">
    <property type="entry name" value="DNA/RNA polymerases"/>
    <property type="match status" value="1"/>
</dbReference>
<dbReference type="Gene3D" id="3.30.70.370">
    <property type="match status" value="1"/>
</dbReference>
<dbReference type="GO" id="GO:0006302">
    <property type="term" value="P:double-strand break repair"/>
    <property type="evidence" value="ECO:0007669"/>
    <property type="project" value="TreeGrafter"/>
</dbReference>
<dbReference type="GO" id="GO:0003887">
    <property type="term" value="F:DNA-directed DNA polymerase activity"/>
    <property type="evidence" value="ECO:0007669"/>
    <property type="project" value="InterPro"/>
</dbReference>
<keyword evidence="1" id="KW-0235">DNA replication</keyword>
<protein>
    <submittedName>
        <fullName evidence="3">Putative DNA polymerase</fullName>
    </submittedName>
</protein>
<gene>
    <name evidence="3" type="ORF">MM415B00258_0019</name>
</gene>
<dbReference type="PRINTS" id="PR00868">
    <property type="entry name" value="DNAPOLI"/>
</dbReference>
<dbReference type="SUPFAM" id="SSF51294">
    <property type="entry name" value="Hedgehog/intein (Hint) domain"/>
    <property type="match status" value="1"/>
</dbReference>
<organism evidence="3">
    <name type="scientific">viral metagenome</name>
    <dbReference type="NCBI Taxonomy" id="1070528"/>
    <lineage>
        <taxon>unclassified sequences</taxon>
        <taxon>metagenomes</taxon>
        <taxon>organismal metagenomes</taxon>
    </lineage>
</organism>
<dbReference type="EMBL" id="MT141568">
    <property type="protein sequence ID" value="QJA67270.1"/>
    <property type="molecule type" value="Genomic_DNA"/>
</dbReference>
<evidence type="ECO:0000313" key="3">
    <source>
        <dbReference type="EMBL" id="QJA67270.1"/>
    </source>
</evidence>
<accession>A0A6M3JBN0</accession>
<evidence type="ECO:0000256" key="1">
    <source>
        <dbReference type="ARBA" id="ARBA00022705"/>
    </source>
</evidence>
<dbReference type="GO" id="GO:0003677">
    <property type="term" value="F:DNA binding"/>
    <property type="evidence" value="ECO:0007669"/>
    <property type="project" value="InterPro"/>
</dbReference>
<dbReference type="Gene3D" id="1.10.150.20">
    <property type="entry name" value="5' to 3' exonuclease, C-terminal subdomain"/>
    <property type="match status" value="1"/>
</dbReference>
<dbReference type="InterPro" id="IPR012337">
    <property type="entry name" value="RNaseH-like_sf"/>
</dbReference>
<dbReference type="Gene3D" id="3.30.420.10">
    <property type="entry name" value="Ribonuclease H-like superfamily/Ribonuclease H"/>
    <property type="match status" value="1"/>
</dbReference>
<dbReference type="PANTHER" id="PTHR10133">
    <property type="entry name" value="DNA POLYMERASE I"/>
    <property type="match status" value="1"/>
</dbReference>
<dbReference type="PANTHER" id="PTHR10133:SF27">
    <property type="entry name" value="DNA POLYMERASE NU"/>
    <property type="match status" value="1"/>
</dbReference>
<evidence type="ECO:0000259" key="2">
    <source>
        <dbReference type="SMART" id="SM00482"/>
    </source>
</evidence>